<comment type="similarity">
    <text evidence="3">Belongs to the cytochrome c oxidase bacterial subunit CtaF family.</text>
</comment>
<evidence type="ECO:0000256" key="1">
    <source>
        <dbReference type="ARBA" id="ARBA00002536"/>
    </source>
</evidence>
<sequence length="129" mass="13767">MKTEAQLFAGVAGFFFVTGLGYGWFAQDPAGTAALTVSFLMSGLIALFFTRKYRLGGKRPEDRRRGEVAERVGALDFFPPRSAYPPVTALGAAVAALGVVYGLWLFVIGMGVLGAGVVGLVFEYVHRGE</sequence>
<dbReference type="EC" id="7.1.1.9" evidence="4"/>
<dbReference type="EMBL" id="LOHS01000088">
    <property type="protein sequence ID" value="OAH12620.1"/>
    <property type="molecule type" value="Genomic_DNA"/>
</dbReference>
<evidence type="ECO:0000256" key="8">
    <source>
        <dbReference type="ARBA" id="ARBA00022989"/>
    </source>
</evidence>
<dbReference type="Proteomes" id="UP000077381">
    <property type="component" value="Unassembled WGS sequence"/>
</dbReference>
<dbReference type="GO" id="GO:0005886">
    <property type="term" value="C:plasma membrane"/>
    <property type="evidence" value="ECO:0007669"/>
    <property type="project" value="UniProtKB-SubCell"/>
</dbReference>
<dbReference type="AlphaFoldDB" id="A0A177HPR5"/>
<evidence type="ECO:0000256" key="12">
    <source>
        <dbReference type="ARBA" id="ARBA00047816"/>
    </source>
</evidence>
<evidence type="ECO:0000313" key="14">
    <source>
        <dbReference type="EMBL" id="OAH12620.1"/>
    </source>
</evidence>
<evidence type="ECO:0000256" key="11">
    <source>
        <dbReference type="ARBA" id="ARBA00031401"/>
    </source>
</evidence>
<feature type="transmembrane region" description="Helical" evidence="13">
    <location>
        <begin position="89"/>
        <end position="122"/>
    </location>
</feature>
<evidence type="ECO:0000256" key="4">
    <source>
        <dbReference type="ARBA" id="ARBA00012949"/>
    </source>
</evidence>
<evidence type="ECO:0000256" key="6">
    <source>
        <dbReference type="ARBA" id="ARBA00022692"/>
    </source>
</evidence>
<protein>
    <recommendedName>
        <fullName evidence="4">cytochrome-c oxidase</fullName>
        <ecNumber evidence="4">7.1.1.9</ecNumber>
    </recommendedName>
    <alternativeName>
        <fullName evidence="11">Cytochrome aa3 subunit 4</fullName>
    </alternativeName>
    <alternativeName>
        <fullName evidence="10">Cytochrome c oxidase polypeptide IV</fullName>
    </alternativeName>
</protein>
<keyword evidence="15" id="KW-1185">Reference proteome</keyword>
<keyword evidence="5" id="KW-1003">Cell membrane</keyword>
<comment type="subcellular location">
    <subcellularLocation>
        <location evidence="2">Cell membrane</location>
        <topology evidence="2">Multi-pass membrane protein</topology>
    </subcellularLocation>
</comment>
<evidence type="ECO:0000256" key="3">
    <source>
        <dbReference type="ARBA" id="ARBA00006870"/>
    </source>
</evidence>
<evidence type="ECO:0000256" key="2">
    <source>
        <dbReference type="ARBA" id="ARBA00004651"/>
    </source>
</evidence>
<accession>A0A177HPR5</accession>
<evidence type="ECO:0000256" key="9">
    <source>
        <dbReference type="ARBA" id="ARBA00023136"/>
    </source>
</evidence>
<evidence type="ECO:0000313" key="15">
    <source>
        <dbReference type="Proteomes" id="UP000077381"/>
    </source>
</evidence>
<comment type="catalytic activity">
    <reaction evidence="12">
        <text>4 Fe(II)-[cytochrome c] + O2 + 8 H(+)(in) = 4 Fe(III)-[cytochrome c] + 2 H2O + 4 H(+)(out)</text>
        <dbReference type="Rhea" id="RHEA:11436"/>
        <dbReference type="Rhea" id="RHEA-COMP:10350"/>
        <dbReference type="Rhea" id="RHEA-COMP:14399"/>
        <dbReference type="ChEBI" id="CHEBI:15377"/>
        <dbReference type="ChEBI" id="CHEBI:15378"/>
        <dbReference type="ChEBI" id="CHEBI:15379"/>
        <dbReference type="ChEBI" id="CHEBI:29033"/>
        <dbReference type="ChEBI" id="CHEBI:29034"/>
        <dbReference type="EC" id="7.1.1.9"/>
    </reaction>
</comment>
<dbReference type="OrthoDB" id="5244617at2"/>
<dbReference type="STRING" id="1716141.STSP_39660"/>
<dbReference type="GO" id="GO:0022900">
    <property type="term" value="P:electron transport chain"/>
    <property type="evidence" value="ECO:0007669"/>
    <property type="project" value="InterPro"/>
</dbReference>
<feature type="transmembrane region" description="Helical" evidence="13">
    <location>
        <begin position="31"/>
        <end position="49"/>
    </location>
</feature>
<comment type="caution">
    <text evidence="14">The sequence shown here is derived from an EMBL/GenBank/DDBJ whole genome shotgun (WGS) entry which is preliminary data.</text>
</comment>
<evidence type="ECO:0000256" key="7">
    <source>
        <dbReference type="ARBA" id="ARBA00022967"/>
    </source>
</evidence>
<reference evidence="14 15" key="1">
    <citation type="submission" date="2015-12" db="EMBL/GenBank/DDBJ databases">
        <title>Genome sequence of Streptomyces sp. G25.</title>
        <authorList>
            <person name="Poehlein A."/>
            <person name="Roettig A."/>
            <person name="Hiessl S."/>
            <person name="Hauschild P."/>
            <person name="Schauer J."/>
            <person name="Madkour M.H."/>
            <person name="Al-Ansari A.M."/>
            <person name="Almakishah N.H."/>
            <person name="Steinbuechel A."/>
            <person name="Daniel R."/>
        </authorList>
    </citation>
    <scope>NUCLEOTIDE SEQUENCE [LARGE SCALE GENOMIC DNA]</scope>
    <source>
        <strain evidence="15">G25(2015)</strain>
    </source>
</reference>
<keyword evidence="9 13" id="KW-0472">Membrane</keyword>
<name>A0A177HPR5_9ACTN</name>
<dbReference type="Pfam" id="PF12270">
    <property type="entry name" value="Cyt_c_ox_IV"/>
    <property type="match status" value="1"/>
</dbReference>
<dbReference type="RefSeq" id="WP_067279546.1">
    <property type="nucleotide sequence ID" value="NZ_LOHS01000088.1"/>
</dbReference>
<proteinExistence type="inferred from homology"/>
<keyword evidence="6 13" id="KW-0812">Transmembrane</keyword>
<dbReference type="GO" id="GO:0004129">
    <property type="term" value="F:cytochrome-c oxidase activity"/>
    <property type="evidence" value="ECO:0007669"/>
    <property type="project" value="UniProtKB-EC"/>
</dbReference>
<comment type="function">
    <text evidence="1">Part of cytochrome c oxidase, its function is unknown.</text>
</comment>
<gene>
    <name evidence="14" type="ORF">STSP_39660</name>
</gene>
<feature type="transmembrane region" description="Helical" evidence="13">
    <location>
        <begin position="7"/>
        <end position="25"/>
    </location>
</feature>
<dbReference type="InterPro" id="IPR021050">
    <property type="entry name" value="Cyt_c_oxidase_su4_actinobac"/>
</dbReference>
<evidence type="ECO:0000256" key="10">
    <source>
        <dbReference type="ARBA" id="ARBA00031366"/>
    </source>
</evidence>
<organism evidence="14 15">
    <name type="scientific">Streptomyces jeddahensis</name>
    <dbReference type="NCBI Taxonomy" id="1716141"/>
    <lineage>
        <taxon>Bacteria</taxon>
        <taxon>Bacillati</taxon>
        <taxon>Actinomycetota</taxon>
        <taxon>Actinomycetes</taxon>
        <taxon>Kitasatosporales</taxon>
        <taxon>Streptomycetaceae</taxon>
        <taxon>Streptomyces</taxon>
    </lineage>
</organism>
<dbReference type="PIRSF" id="PIRSF017385">
    <property type="entry name" value="CtaF"/>
    <property type="match status" value="1"/>
</dbReference>
<dbReference type="PATRIC" id="fig|1716141.3.peg.4172"/>
<keyword evidence="8 13" id="KW-1133">Transmembrane helix</keyword>
<keyword evidence="7" id="KW-1278">Translocase</keyword>
<evidence type="ECO:0000256" key="13">
    <source>
        <dbReference type="SAM" id="Phobius"/>
    </source>
</evidence>
<evidence type="ECO:0000256" key="5">
    <source>
        <dbReference type="ARBA" id="ARBA00022475"/>
    </source>
</evidence>